<evidence type="ECO:0000256" key="5">
    <source>
        <dbReference type="ARBA" id="ARBA00022576"/>
    </source>
</evidence>
<accession>A0A6J4VGW2</accession>
<feature type="domain" description="HTH gntR-type" evidence="11">
    <location>
        <begin position="11"/>
        <end position="79"/>
    </location>
</feature>
<dbReference type="InterPro" id="IPR015422">
    <property type="entry name" value="PyrdxlP-dep_Trfase_small"/>
</dbReference>
<evidence type="ECO:0000256" key="4">
    <source>
        <dbReference type="ARBA" id="ARBA00011738"/>
    </source>
</evidence>
<dbReference type="AlphaFoldDB" id="A0A6J4VGW2"/>
<comment type="similarity">
    <text evidence="3">Belongs to the class-I pyridoxal-phosphate-dependent aminotransferase family.</text>
</comment>
<gene>
    <name evidence="12" type="ORF">AVDCRST_MAG81-2247</name>
</gene>
<dbReference type="SUPFAM" id="SSF46785">
    <property type="entry name" value="Winged helix' DNA-binding domain"/>
    <property type="match status" value="1"/>
</dbReference>
<dbReference type="GO" id="GO:0030170">
    <property type="term" value="F:pyridoxal phosphate binding"/>
    <property type="evidence" value="ECO:0007669"/>
    <property type="project" value="InterPro"/>
</dbReference>
<dbReference type="CDD" id="cd00609">
    <property type="entry name" value="AAT_like"/>
    <property type="match status" value="1"/>
</dbReference>
<dbReference type="PANTHER" id="PTHR46577:SF2">
    <property type="entry name" value="TRANSCRIPTIONAL REGULATORY PROTEIN"/>
    <property type="match status" value="1"/>
</dbReference>
<dbReference type="SMART" id="SM00345">
    <property type="entry name" value="HTH_GNTR"/>
    <property type="match status" value="1"/>
</dbReference>
<dbReference type="InterPro" id="IPR015424">
    <property type="entry name" value="PyrdxlP-dep_Trfase"/>
</dbReference>
<sequence>MKIPLDRQSSTPLYLQLRDHVARFIHSGALQPEERLPSIRTLSQSTGVNKLTVIEGYSVLEADGLIHARQGAGYFVNPAAIPAPKLESTFAPEQRVIIPDQRGSSFFELYTTSVQALQHEDIIDFSCGFPHPPEDLQRVSRRAVAQVAQALFNYGLPEGQLTLRKQIAQMLVQQGLGVSPDDLIVTNGSKQGLSLATHYYVQPGDWVIVESPTFHGALAILESLGARVIGIPMAAEGMNLELLEQYLRSHRPKLIYTISTLHNPTGLTTSQAHRQQLLALAHEYECPILEDNAYEGLNFEPVPPPIKAIDQHDWVTYIGTFSKTLMPGLRVGYMVVTGKHYQPILERKLLQDLHVSTVSQAIVSEYLASGHYRRHLSRLRAKNLQGRNAMLQALERYFPEEVEWTVPRGGLFLWVHLPAGLPIQAICREALAQNVLVANGAAFFLDQRGYPALRLTFLHPSEKIEQGIAVLGKLLKSYLAPGTRGQASRLKQEGILGFVAKTEGGTKLVG</sequence>
<dbReference type="GO" id="GO:0003677">
    <property type="term" value="F:DNA binding"/>
    <property type="evidence" value="ECO:0007669"/>
    <property type="project" value="UniProtKB-KW"/>
</dbReference>
<dbReference type="Gene3D" id="1.10.10.10">
    <property type="entry name" value="Winged helix-like DNA-binding domain superfamily/Winged helix DNA-binding domain"/>
    <property type="match status" value="1"/>
</dbReference>
<keyword evidence="8" id="KW-0805">Transcription regulation</keyword>
<evidence type="ECO:0000259" key="11">
    <source>
        <dbReference type="PROSITE" id="PS50949"/>
    </source>
</evidence>
<evidence type="ECO:0000256" key="6">
    <source>
        <dbReference type="ARBA" id="ARBA00022679"/>
    </source>
</evidence>
<name>A0A6J4VGW2_9CYAN</name>
<dbReference type="GO" id="GO:0003700">
    <property type="term" value="F:DNA-binding transcription factor activity"/>
    <property type="evidence" value="ECO:0007669"/>
    <property type="project" value="InterPro"/>
</dbReference>
<dbReference type="InterPro" id="IPR036388">
    <property type="entry name" value="WH-like_DNA-bd_sf"/>
</dbReference>
<evidence type="ECO:0000256" key="7">
    <source>
        <dbReference type="ARBA" id="ARBA00022898"/>
    </source>
</evidence>
<keyword evidence="7" id="KW-0663">Pyridoxal phosphate</keyword>
<keyword evidence="9" id="KW-0238">DNA-binding</keyword>
<reference evidence="12" key="1">
    <citation type="submission" date="2020-02" db="EMBL/GenBank/DDBJ databases">
        <authorList>
            <person name="Meier V. D."/>
        </authorList>
    </citation>
    <scope>NUCLEOTIDE SEQUENCE</scope>
    <source>
        <strain evidence="12">AVDCRST_MAG81</strain>
    </source>
</reference>
<evidence type="ECO:0000256" key="8">
    <source>
        <dbReference type="ARBA" id="ARBA00023015"/>
    </source>
</evidence>
<dbReference type="EC" id="2.6.1.1" evidence="12"/>
<proteinExistence type="inferred from homology"/>
<evidence type="ECO:0000256" key="3">
    <source>
        <dbReference type="ARBA" id="ARBA00007441"/>
    </source>
</evidence>
<dbReference type="InterPro" id="IPR000524">
    <property type="entry name" value="Tscrpt_reg_HTH_GntR"/>
</dbReference>
<dbReference type="InterPro" id="IPR015421">
    <property type="entry name" value="PyrdxlP-dep_Trfase_major"/>
</dbReference>
<comment type="cofactor">
    <cofactor evidence="1">
        <name>pyridoxal 5'-phosphate</name>
        <dbReference type="ChEBI" id="CHEBI:597326"/>
    </cofactor>
</comment>
<dbReference type="CDD" id="cd07377">
    <property type="entry name" value="WHTH_GntR"/>
    <property type="match status" value="1"/>
</dbReference>
<dbReference type="PROSITE" id="PS50949">
    <property type="entry name" value="HTH_GNTR"/>
    <property type="match status" value="1"/>
</dbReference>
<dbReference type="Pfam" id="PF00392">
    <property type="entry name" value="GntR"/>
    <property type="match status" value="1"/>
</dbReference>
<dbReference type="InterPro" id="IPR036390">
    <property type="entry name" value="WH_DNA-bd_sf"/>
</dbReference>
<evidence type="ECO:0000256" key="2">
    <source>
        <dbReference type="ARBA" id="ARBA00005384"/>
    </source>
</evidence>
<evidence type="ECO:0000256" key="10">
    <source>
        <dbReference type="ARBA" id="ARBA00023163"/>
    </source>
</evidence>
<dbReference type="FunFam" id="3.40.640.10:FF:000053">
    <property type="entry name" value="Aminotransferase, class I"/>
    <property type="match status" value="1"/>
</dbReference>
<keyword evidence="6 12" id="KW-0808">Transferase</keyword>
<dbReference type="Gene3D" id="3.90.1150.10">
    <property type="entry name" value="Aspartate Aminotransferase, domain 1"/>
    <property type="match status" value="1"/>
</dbReference>
<keyword evidence="10" id="KW-0804">Transcription</keyword>
<dbReference type="GO" id="GO:0004069">
    <property type="term" value="F:L-aspartate:2-oxoglutarate aminotransferase activity"/>
    <property type="evidence" value="ECO:0007669"/>
    <property type="project" value="UniProtKB-EC"/>
</dbReference>
<comment type="subunit">
    <text evidence="4">Homodimer.</text>
</comment>
<dbReference type="PANTHER" id="PTHR46577">
    <property type="entry name" value="HTH-TYPE TRANSCRIPTIONAL REGULATORY PROTEIN GABR"/>
    <property type="match status" value="1"/>
</dbReference>
<protein>
    <submittedName>
        <fullName evidence="12">Transcriptional regulator, GntR family domain / Aspartate aminotransferase</fullName>
        <ecNumber evidence="12">2.6.1.1</ecNumber>
    </submittedName>
</protein>
<evidence type="ECO:0000313" key="12">
    <source>
        <dbReference type="EMBL" id="CAA9575992.1"/>
    </source>
</evidence>
<dbReference type="InterPro" id="IPR051446">
    <property type="entry name" value="HTH_trans_reg/aminotransferase"/>
</dbReference>
<dbReference type="Gene3D" id="3.40.640.10">
    <property type="entry name" value="Type I PLP-dependent aspartate aminotransferase-like (Major domain)"/>
    <property type="match status" value="1"/>
</dbReference>
<organism evidence="12">
    <name type="scientific">uncultured Synechococcales cyanobacterium</name>
    <dbReference type="NCBI Taxonomy" id="1936017"/>
    <lineage>
        <taxon>Bacteria</taxon>
        <taxon>Bacillati</taxon>
        <taxon>Cyanobacteriota</taxon>
        <taxon>Cyanophyceae</taxon>
        <taxon>Synechococcales</taxon>
        <taxon>environmental samples</taxon>
    </lineage>
</organism>
<evidence type="ECO:0000256" key="1">
    <source>
        <dbReference type="ARBA" id="ARBA00001933"/>
    </source>
</evidence>
<dbReference type="EMBL" id="CADCWO010000122">
    <property type="protein sequence ID" value="CAA9575992.1"/>
    <property type="molecule type" value="Genomic_DNA"/>
</dbReference>
<keyword evidence="5 12" id="KW-0032">Aminotransferase</keyword>
<dbReference type="InterPro" id="IPR004839">
    <property type="entry name" value="Aminotransferase_I/II_large"/>
</dbReference>
<evidence type="ECO:0000256" key="9">
    <source>
        <dbReference type="ARBA" id="ARBA00023125"/>
    </source>
</evidence>
<dbReference type="SUPFAM" id="SSF53383">
    <property type="entry name" value="PLP-dependent transferases"/>
    <property type="match status" value="1"/>
</dbReference>
<dbReference type="Pfam" id="PF00155">
    <property type="entry name" value="Aminotran_1_2"/>
    <property type="match status" value="1"/>
</dbReference>
<comment type="similarity">
    <text evidence="2">In the C-terminal section; belongs to the class-I pyridoxal-phosphate-dependent aminotransferase family.</text>
</comment>